<reference evidence="2 3" key="1">
    <citation type="submission" date="2016-11" db="EMBL/GenBank/DDBJ databases">
        <title>Study of marine rhodopsin-containing bacteria.</title>
        <authorList>
            <person name="Yoshizawa S."/>
            <person name="Kumagai Y."/>
            <person name="Kogure K."/>
        </authorList>
    </citation>
    <scope>NUCLEOTIDE SEQUENCE [LARGE SCALE GENOMIC DNA]</scope>
    <source>
        <strain evidence="2 3">SAORIC-28</strain>
    </source>
</reference>
<protein>
    <submittedName>
        <fullName evidence="2">Uncharacterized protein</fullName>
    </submittedName>
</protein>
<feature type="region of interest" description="Disordered" evidence="1">
    <location>
        <begin position="1"/>
        <end position="47"/>
    </location>
</feature>
<dbReference type="EMBL" id="MQWD01000001">
    <property type="protein sequence ID" value="PAP75457.1"/>
    <property type="molecule type" value="Genomic_DNA"/>
</dbReference>
<gene>
    <name evidence="2" type="ORF">BSZ37_02850</name>
</gene>
<dbReference type="Proteomes" id="UP000216339">
    <property type="component" value="Unassembled WGS sequence"/>
</dbReference>
<feature type="compositionally biased region" description="Low complexity" evidence="1">
    <location>
        <begin position="1"/>
        <end position="13"/>
    </location>
</feature>
<keyword evidence="3" id="KW-1185">Reference proteome</keyword>
<proteinExistence type="predicted"/>
<evidence type="ECO:0000313" key="2">
    <source>
        <dbReference type="EMBL" id="PAP75457.1"/>
    </source>
</evidence>
<sequence length="70" mass="6973">MTAARPARRLPPATGLPEPAGPATPWGSDGAEAAARRPAPLDGGALPTGAYLVRLTTGAQTAAERLTLLG</sequence>
<dbReference type="AlphaFoldDB" id="A0A271IWG8"/>
<organism evidence="2 3">
    <name type="scientific">Rubrivirga marina</name>
    <dbReference type="NCBI Taxonomy" id="1196024"/>
    <lineage>
        <taxon>Bacteria</taxon>
        <taxon>Pseudomonadati</taxon>
        <taxon>Rhodothermota</taxon>
        <taxon>Rhodothermia</taxon>
        <taxon>Rhodothermales</taxon>
        <taxon>Rubricoccaceae</taxon>
        <taxon>Rubrivirga</taxon>
    </lineage>
</organism>
<accession>A0A271IWG8</accession>
<name>A0A271IWG8_9BACT</name>
<comment type="caution">
    <text evidence="2">The sequence shown here is derived from an EMBL/GenBank/DDBJ whole genome shotgun (WGS) entry which is preliminary data.</text>
</comment>
<evidence type="ECO:0000256" key="1">
    <source>
        <dbReference type="SAM" id="MobiDB-lite"/>
    </source>
</evidence>
<dbReference type="RefSeq" id="WP_095509090.1">
    <property type="nucleotide sequence ID" value="NZ_MQWD01000001.1"/>
</dbReference>
<evidence type="ECO:0000313" key="3">
    <source>
        <dbReference type="Proteomes" id="UP000216339"/>
    </source>
</evidence>